<sequence length="82" mass="9177">MKRNYCTQQTALMGQITYLGPSPRKKTKFTTDPLNKSKVALYKASDNYCTPICTSPDKPFSALGMIKTQYPKYKLLSIGYAG</sequence>
<dbReference type="EMBL" id="RQPJ01000021">
    <property type="protein sequence ID" value="RTE51734.1"/>
    <property type="molecule type" value="Genomic_DNA"/>
</dbReference>
<reference evidence="1 2" key="1">
    <citation type="submission" date="2018-11" db="EMBL/GenBank/DDBJ databases">
        <title>Arenibacter aquaticus sp.nov., a marine bacterium isolated from surface seawater in the South China Sea.</title>
        <authorList>
            <person name="Guo J."/>
            <person name="Sun J."/>
        </authorList>
    </citation>
    <scope>NUCLEOTIDE SEQUENCE [LARGE SCALE GENOMIC DNA]</scope>
    <source>
        <strain evidence="1 2">GUO666</strain>
    </source>
</reference>
<dbReference type="Proteomes" id="UP000267585">
    <property type="component" value="Unassembled WGS sequence"/>
</dbReference>
<comment type="caution">
    <text evidence="1">The sequence shown here is derived from an EMBL/GenBank/DDBJ whole genome shotgun (WGS) entry which is preliminary data.</text>
</comment>
<protein>
    <submittedName>
        <fullName evidence="1">Uncharacterized protein</fullName>
    </submittedName>
</protein>
<gene>
    <name evidence="1" type="ORF">EHW67_16110</name>
</gene>
<keyword evidence="2" id="KW-1185">Reference proteome</keyword>
<evidence type="ECO:0000313" key="2">
    <source>
        <dbReference type="Proteomes" id="UP000267585"/>
    </source>
</evidence>
<dbReference type="RefSeq" id="WP_126163419.1">
    <property type="nucleotide sequence ID" value="NZ_RQPJ01000021.1"/>
</dbReference>
<dbReference type="AlphaFoldDB" id="A0A3S0IJN8"/>
<proteinExistence type="predicted"/>
<evidence type="ECO:0000313" key="1">
    <source>
        <dbReference type="EMBL" id="RTE51734.1"/>
    </source>
</evidence>
<name>A0A3S0IJN8_9FLAO</name>
<organism evidence="1 2">
    <name type="scientific">Arenibacter aquaticus</name>
    <dbReference type="NCBI Taxonomy" id="2489054"/>
    <lineage>
        <taxon>Bacteria</taxon>
        <taxon>Pseudomonadati</taxon>
        <taxon>Bacteroidota</taxon>
        <taxon>Flavobacteriia</taxon>
        <taxon>Flavobacteriales</taxon>
        <taxon>Flavobacteriaceae</taxon>
        <taxon>Arenibacter</taxon>
    </lineage>
</organism>
<accession>A0A3S0IJN8</accession>